<name>A0A2K1E505_9FLAO</name>
<accession>A0A2K1E505</accession>
<sequence length="186" mass="21551">MKTLAKLLVILVMTVSVKAQNTIGPMDDYSTQVGTLVSMLNDMKNRVERTVKDLSVEELDYLMDDKANRIGSLIMHLAATEAFYQVYTFEGREFNKEEEEQWGTALSLGDKAREKYQGHDVQYYLDAYNEVRNKTMQLMKEKDDAWLAKLNASGNMNNHWGWYHVMEHQSSHLGQILLLKKRLPNK</sequence>
<keyword evidence="1" id="KW-0732">Signal</keyword>
<dbReference type="Pfam" id="PF04978">
    <property type="entry name" value="MST"/>
    <property type="match status" value="1"/>
</dbReference>
<protein>
    <recommendedName>
        <fullName evidence="4">DUF664 domain-containing protein</fullName>
    </recommendedName>
</protein>
<dbReference type="InterPro" id="IPR034660">
    <property type="entry name" value="DinB/YfiT-like"/>
</dbReference>
<gene>
    <name evidence="2" type="ORF">C1T31_04290</name>
</gene>
<dbReference type="InterPro" id="IPR007061">
    <property type="entry name" value="MST-like"/>
</dbReference>
<dbReference type="AlphaFoldDB" id="A0A2K1E505"/>
<evidence type="ECO:0000313" key="3">
    <source>
        <dbReference type="Proteomes" id="UP000236641"/>
    </source>
</evidence>
<reference evidence="2 3" key="1">
    <citation type="submission" date="2018-01" db="EMBL/GenBank/DDBJ databases">
        <title>The draft genome of Hanstruepera neustonica JCM19743.</title>
        <authorList>
            <person name="He R.-H."/>
            <person name="Du Z.-J."/>
        </authorList>
    </citation>
    <scope>NUCLEOTIDE SEQUENCE [LARGE SCALE GENOMIC DNA]</scope>
    <source>
        <strain evidence="2 3">JCM19743</strain>
    </source>
</reference>
<dbReference type="EMBL" id="POWF01000001">
    <property type="protein sequence ID" value="PNQ75357.1"/>
    <property type="molecule type" value="Genomic_DNA"/>
</dbReference>
<organism evidence="2 3">
    <name type="scientific">Hanstruepera neustonica</name>
    <dbReference type="NCBI Taxonomy" id="1445657"/>
    <lineage>
        <taxon>Bacteria</taxon>
        <taxon>Pseudomonadati</taxon>
        <taxon>Bacteroidota</taxon>
        <taxon>Flavobacteriia</taxon>
        <taxon>Flavobacteriales</taxon>
        <taxon>Flavobacteriaceae</taxon>
        <taxon>Hanstruepera</taxon>
    </lineage>
</organism>
<dbReference type="Proteomes" id="UP000236641">
    <property type="component" value="Unassembled WGS sequence"/>
</dbReference>
<evidence type="ECO:0008006" key="4">
    <source>
        <dbReference type="Google" id="ProtNLM"/>
    </source>
</evidence>
<dbReference type="RefSeq" id="WP_103051202.1">
    <property type="nucleotide sequence ID" value="NZ_POWF01000001.1"/>
</dbReference>
<feature type="chain" id="PRO_5014454069" description="DUF664 domain-containing protein" evidence="1">
    <location>
        <begin position="20"/>
        <end position="186"/>
    </location>
</feature>
<proteinExistence type="predicted"/>
<evidence type="ECO:0000313" key="2">
    <source>
        <dbReference type="EMBL" id="PNQ75357.1"/>
    </source>
</evidence>
<dbReference type="SUPFAM" id="SSF109854">
    <property type="entry name" value="DinB/YfiT-like putative metalloenzymes"/>
    <property type="match status" value="1"/>
</dbReference>
<feature type="signal peptide" evidence="1">
    <location>
        <begin position="1"/>
        <end position="19"/>
    </location>
</feature>
<keyword evidence="3" id="KW-1185">Reference proteome</keyword>
<dbReference type="Gene3D" id="1.20.120.450">
    <property type="entry name" value="dinb family like domain"/>
    <property type="match status" value="1"/>
</dbReference>
<evidence type="ECO:0000256" key="1">
    <source>
        <dbReference type="SAM" id="SignalP"/>
    </source>
</evidence>
<comment type="caution">
    <text evidence="2">The sequence shown here is derived from an EMBL/GenBank/DDBJ whole genome shotgun (WGS) entry which is preliminary data.</text>
</comment>
<dbReference type="OrthoDB" id="117483at2"/>